<organism evidence="5 6">
    <name type="scientific">Desulfomicrobium norvegicum (strain DSM 1741 / NCIMB 8310)</name>
    <name type="common">Desulfovibrio baculatus (strain Norway 4)</name>
    <name type="synonym">Desulfovibrio desulfuricans (strain Norway 4)</name>
    <dbReference type="NCBI Taxonomy" id="52561"/>
    <lineage>
        <taxon>Bacteria</taxon>
        <taxon>Pseudomonadati</taxon>
        <taxon>Thermodesulfobacteriota</taxon>
        <taxon>Desulfovibrionia</taxon>
        <taxon>Desulfovibrionales</taxon>
        <taxon>Desulfomicrobiaceae</taxon>
        <taxon>Desulfomicrobium</taxon>
    </lineage>
</organism>
<dbReference type="OrthoDB" id="9783240at2"/>
<gene>
    <name evidence="5" type="ORF">SAMN05421830_11664</name>
</gene>
<dbReference type="InterPro" id="IPR028081">
    <property type="entry name" value="Leu-bd"/>
</dbReference>
<dbReference type="SUPFAM" id="SSF53822">
    <property type="entry name" value="Periplasmic binding protein-like I"/>
    <property type="match status" value="1"/>
</dbReference>
<feature type="domain" description="Leucine-binding protein" evidence="4">
    <location>
        <begin position="33"/>
        <end position="370"/>
    </location>
</feature>
<evidence type="ECO:0000256" key="2">
    <source>
        <dbReference type="ARBA" id="ARBA00022729"/>
    </source>
</evidence>
<evidence type="ECO:0000256" key="3">
    <source>
        <dbReference type="SAM" id="SignalP"/>
    </source>
</evidence>
<dbReference type="InterPro" id="IPR028082">
    <property type="entry name" value="Peripla_BP_I"/>
</dbReference>
<dbReference type="EMBL" id="FOTO01000016">
    <property type="protein sequence ID" value="SFM14694.1"/>
    <property type="molecule type" value="Genomic_DNA"/>
</dbReference>
<dbReference type="Gene3D" id="3.40.50.2300">
    <property type="match status" value="2"/>
</dbReference>
<dbReference type="PANTHER" id="PTHR30483">
    <property type="entry name" value="LEUCINE-SPECIFIC-BINDING PROTEIN"/>
    <property type="match status" value="1"/>
</dbReference>
<dbReference type="AlphaFoldDB" id="A0A8G2C5R0"/>
<protein>
    <submittedName>
        <fullName evidence="5">Branched-chain amino acid transport system substrate-binding protein</fullName>
    </submittedName>
</protein>
<evidence type="ECO:0000313" key="5">
    <source>
        <dbReference type="EMBL" id="SFM14694.1"/>
    </source>
</evidence>
<feature type="chain" id="PRO_5034486177" evidence="3">
    <location>
        <begin position="28"/>
        <end position="381"/>
    </location>
</feature>
<dbReference type="InterPro" id="IPR051010">
    <property type="entry name" value="BCAA_transport"/>
</dbReference>
<dbReference type="Proteomes" id="UP000199581">
    <property type="component" value="Unassembled WGS sequence"/>
</dbReference>
<keyword evidence="6" id="KW-1185">Reference proteome</keyword>
<comment type="caution">
    <text evidence="5">The sequence shown here is derived from an EMBL/GenBank/DDBJ whole genome shotgun (WGS) entry which is preliminary data.</text>
</comment>
<dbReference type="Pfam" id="PF13458">
    <property type="entry name" value="Peripla_BP_6"/>
    <property type="match status" value="1"/>
</dbReference>
<comment type="similarity">
    <text evidence="1">Belongs to the leucine-binding protein family.</text>
</comment>
<reference evidence="5 6" key="1">
    <citation type="submission" date="2016-10" db="EMBL/GenBank/DDBJ databases">
        <authorList>
            <person name="Varghese N."/>
            <person name="Submissions S."/>
        </authorList>
    </citation>
    <scope>NUCLEOTIDE SEQUENCE [LARGE SCALE GENOMIC DNA]</scope>
    <source>
        <strain evidence="5 6">DSM 1741</strain>
    </source>
</reference>
<evidence type="ECO:0000256" key="1">
    <source>
        <dbReference type="ARBA" id="ARBA00010062"/>
    </source>
</evidence>
<name>A0A8G2C5R0_DESNO</name>
<sequence length="381" mass="41807">MYPCPLSQGMITHTRLALLFLCLLLQACSDNSEVAVGFLGPLEGKYSDLGVQGRNGAQLALEEANARELIPGMTFRLVPEDDLNTPDGARQAVDRLAAAKAVAVIGPMTSGVATAALEQASGHRLPLISPTVSTPLLTGKKDLFFRVLSENSQWARALARYGMEKGGLRTVAVIADMDNDAYSGPYRDAFRSEFVRLGGILLKDWEIRSLSLKSWEPIAAEIERLAPDAVFVSLSSRDASNLAKTFVSRSLKLPVYSAMWAATRELVVDCGQACGGWIFGMGYSEDNTRPEHLSFQQRYRQRFGYASNFAAALSYEATQAFLQGMLKAEGDPKGLPDAMETLPELPGVIAPFRLDEFGDVVRDHYIIEFTGREFRTHETIR</sequence>
<accession>A0A8G2C5R0</accession>
<proteinExistence type="inferred from homology"/>
<keyword evidence="2 3" id="KW-0732">Signal</keyword>
<feature type="signal peptide" evidence="3">
    <location>
        <begin position="1"/>
        <end position="27"/>
    </location>
</feature>
<dbReference type="PANTHER" id="PTHR30483:SF6">
    <property type="entry name" value="PERIPLASMIC BINDING PROTEIN OF ABC TRANSPORTER FOR NATURAL AMINO ACIDS"/>
    <property type="match status" value="1"/>
</dbReference>
<evidence type="ECO:0000313" key="6">
    <source>
        <dbReference type="Proteomes" id="UP000199581"/>
    </source>
</evidence>
<evidence type="ECO:0000259" key="4">
    <source>
        <dbReference type="Pfam" id="PF13458"/>
    </source>
</evidence>